<evidence type="ECO:0000256" key="2">
    <source>
        <dbReference type="ARBA" id="ARBA00022679"/>
    </source>
</evidence>
<dbReference type="Gene3D" id="3.40.50.300">
    <property type="entry name" value="P-loop containing nucleotide triphosphate hydrolases"/>
    <property type="match status" value="1"/>
</dbReference>
<accession>A0AAI8VRL2</accession>
<organism evidence="8 9">
    <name type="scientific">Anthostomella pinea</name>
    <dbReference type="NCBI Taxonomy" id="933095"/>
    <lineage>
        <taxon>Eukaryota</taxon>
        <taxon>Fungi</taxon>
        <taxon>Dikarya</taxon>
        <taxon>Ascomycota</taxon>
        <taxon>Pezizomycotina</taxon>
        <taxon>Sordariomycetes</taxon>
        <taxon>Xylariomycetidae</taxon>
        <taxon>Xylariales</taxon>
        <taxon>Xylariaceae</taxon>
        <taxon>Anthostomella</taxon>
    </lineage>
</organism>
<dbReference type="SMART" id="SM00487">
    <property type="entry name" value="DEXDc"/>
    <property type="match status" value="1"/>
</dbReference>
<evidence type="ECO:0000256" key="6">
    <source>
        <dbReference type="SAM" id="MobiDB-lite"/>
    </source>
</evidence>
<keyword evidence="9" id="KW-1185">Reference proteome</keyword>
<dbReference type="Gene3D" id="3.40.50.150">
    <property type="entry name" value="Vaccinia Virus protein VP39"/>
    <property type="match status" value="1"/>
</dbReference>
<feature type="region of interest" description="Disordered" evidence="6">
    <location>
        <begin position="1"/>
        <end position="183"/>
    </location>
</feature>
<feature type="compositionally biased region" description="Acidic residues" evidence="6">
    <location>
        <begin position="1"/>
        <end position="11"/>
    </location>
</feature>
<dbReference type="Gene3D" id="3.40.50.10810">
    <property type="entry name" value="Tandem AAA-ATPase domain"/>
    <property type="match status" value="2"/>
</dbReference>
<dbReference type="GO" id="GO:0005524">
    <property type="term" value="F:ATP binding"/>
    <property type="evidence" value="ECO:0007669"/>
    <property type="project" value="UniProtKB-KW"/>
</dbReference>
<dbReference type="InterPro" id="IPR029063">
    <property type="entry name" value="SAM-dependent_MTases_sf"/>
</dbReference>
<gene>
    <name evidence="8" type="ORF">KHLLAP_LOCUS9927</name>
</gene>
<proteinExistence type="predicted"/>
<dbReference type="EMBL" id="CAUWAG010000012">
    <property type="protein sequence ID" value="CAJ2509459.1"/>
    <property type="molecule type" value="Genomic_DNA"/>
</dbReference>
<sequence length="2110" mass="235373">MDLDDPEDDTDASAGVGVSESSQAGSAPGKAASKSPTPISEDDDEATRRRQTQGFNPASSLEFVGRSLRSQPSVSYHGQEHEADGDYDLYIPGASSPDSIIDKEVESKGSVDYQSSAAEEDNDEECEEEAEIVEEISKSTKPRSIKPRSTKPRSIKPRSTKPRSTEPRSTKSSSAANGKGIDFNLPPIDSIEGAFADMATTALNLGLDEVLEELADRQIEVGTMCSGTESPLLAFDLLSKALVENGQRPLRVHQKFAAEIEVFKQAFIERNQSPEIIFRDVREFIPEEATTATTAYGAEELIPSGLDVLIAGFVCKDLSRLNTNPKGLQDNGESGDTWLAIYSYAKRFRPTIVLLENVKSVKKTWEELVSLWDDIGYEAGWLFRDTKRYHIPQTRERMYMVAIERSHFGEGVQEAVRDWKTKMNELQRQCSTPYESWLKNMLHESSDHSALNSEVDWALCKLRYDHIRAEEGLGILRPVTKWSENGTVRPPDFANRAWYKSQSSRVYDAIDVAYLQAANKGLDQMYKMAVLDVSQNVDRFKNSLGVLPCITPNGCDFATNRQEALSGKQLLVLQGMPLNKLLFGTETQKECQDLAGNAMTTTVIGASIISAIISGSKAFRPSLAAKSQLVLPTTKKHLRAGLKEPTLLPPIDTKEIDLEELMRGARMSSRLCNCEGEKIICKYSIRVCSGCGHTACERCAGNPKHRYDASASILRSNRTLTPIEFVQKWRHMLSTRFKFGSFPDVRQVASSFQPRTDLMRDFIDRVVEAGADTHFYGFRDMQRQDGGWTVTYGSTHATLELRIGHAAEWLLFINCPKKRPGNDPLRKLLRSPVARAKVGSSLLDLKWEFSFPSEELHKLRISGVGSPTSSWRCRLGLLKYQEETVPTTLRIESHSKCKALTGKFALLSECGTASSSLYKRPTDPPLYVFLDPDFLGNSDEDSFVFSHDCTRKTYGDGRLSLASLGSSWRPWHIRDGAVHSVDTTVTQSWKAVSMSLELVETQLAVSVPRNAASLGPNADCSHPSTILEVQIPERLQVITEESWVLNRAKRRPSLSTWQSLNGSSTVTCACAPVYPHILWHVNEKGVAVPHEARQAAAGFERAIKTRAPIFHVDSTIQGETTHIAVAVNVAALVHRAEGRLAHVNRNDSAWRLHVDHAELPAERFSKFVLKSNSLDPPFEPTPSIKYLLHAQPRALSWMKTQESGISLMITEIEEAIQGDLGWRAEARAQTKVLVRGGVLADLPSFGKTVTTIALIQSEFEDFSPKVLVQNNRKVHVGEHTGALFDTAATLIVCPAHIALQWKTELEKFLGRKYVDYNVHLVQTYAELQGLTIRDIQSSKVLVLAWTVFAEENYISDLAHFSAMPQPSITGRRAFDTWFDQASRDIPDQVKAFRTSTIDDFRATTEEGLADRLQREDFKVTLPIKIQHGRAYQPHNASNAKVKARGNTQSKSKASEAPTSDQVPLIHLFRFNRLVVDEYHYLNNDKHLDNVVASVSIKRISALKRWVLSGTPALNNFSDVDQIASYLGIKLGRYHFGDGVETTQSDNMRRRDQTRVEDFLSQTETMSRQWHEDRHRRAQEFLDLFVRQNEPSLGNIPCVERIVPSELDIGHHATYLELSEYVASHHMAIKKLKNKVSLDKETRLFDKNTRLNDSLSNSATAEDALLKSALTSDGKSALQTLAELRSSQQRKVQKELKDLMAGFEGLGKADKICILYDRFKKDIMNPEWLGDVEATNIACDMLEEAKEKPNRSAFSELKGVKGEKKATLAKKRLSSLRETARDLAQHTRSTRFISEIQALLGPLTERVEGQLFKCSNPGCDGDASLAQLRLITHCGHKACEECLSTRIDAERCVAPMCNIFLQGESLVKATDLGSRTEPATPGYSGRKMADVMDIIAGFSEGEQGVIFAPNDETVGVLKTVLDRNGVPCHSLLGSKSADTAKTIEAFKGNSVREDRRKVLLLNMGSESAAGANLVNANHIIFVAPLLSKTQYEYDSAMTQAIARVRRYGQEKTEKTVYIYHMIAQRTIDVDILEHRHKRVDGITTSESTMKMPQADERKGKTKLVKNMEGHMALVPVSWLADKSKREIVGVDERPESFASLVRFSDVFEHDD</sequence>
<feature type="compositionally biased region" description="Low complexity" evidence="6">
    <location>
        <begin position="21"/>
        <end position="36"/>
    </location>
</feature>
<evidence type="ECO:0000259" key="7">
    <source>
        <dbReference type="SMART" id="SM00487"/>
    </source>
</evidence>
<dbReference type="GO" id="GO:0016787">
    <property type="term" value="F:hydrolase activity"/>
    <property type="evidence" value="ECO:0007669"/>
    <property type="project" value="UniProtKB-KW"/>
</dbReference>
<dbReference type="SUPFAM" id="SSF53335">
    <property type="entry name" value="S-adenosyl-L-methionine-dependent methyltransferases"/>
    <property type="match status" value="1"/>
</dbReference>
<dbReference type="Pfam" id="PF00145">
    <property type="entry name" value="DNA_methylase"/>
    <property type="match status" value="1"/>
</dbReference>
<evidence type="ECO:0000256" key="4">
    <source>
        <dbReference type="ARBA" id="ARBA00022801"/>
    </source>
</evidence>
<evidence type="ECO:0000313" key="9">
    <source>
        <dbReference type="Proteomes" id="UP001295740"/>
    </source>
</evidence>
<reference evidence="8" key="1">
    <citation type="submission" date="2023-10" db="EMBL/GenBank/DDBJ databases">
        <authorList>
            <person name="Hackl T."/>
        </authorList>
    </citation>
    <scope>NUCLEOTIDE SEQUENCE</scope>
</reference>
<keyword evidence="1" id="KW-0489">Methyltransferase</keyword>
<keyword evidence="4" id="KW-0378">Hydrolase</keyword>
<feature type="compositionally biased region" description="Basic and acidic residues" evidence="6">
    <location>
        <begin position="100"/>
        <end position="109"/>
    </location>
</feature>
<keyword evidence="3" id="KW-0547">Nucleotide-binding</keyword>
<evidence type="ECO:0000256" key="1">
    <source>
        <dbReference type="ARBA" id="ARBA00022603"/>
    </source>
</evidence>
<feature type="compositionally biased region" description="Basic residues" evidence="6">
    <location>
        <begin position="140"/>
        <end position="161"/>
    </location>
</feature>
<dbReference type="InterPro" id="IPR038718">
    <property type="entry name" value="SNF2-like_sf"/>
</dbReference>
<dbReference type="GO" id="GO:0005634">
    <property type="term" value="C:nucleus"/>
    <property type="evidence" value="ECO:0007669"/>
    <property type="project" value="TreeGrafter"/>
</dbReference>
<feature type="domain" description="Helicase ATP-binding" evidence="7">
    <location>
        <begin position="1193"/>
        <end position="1553"/>
    </location>
</feature>
<protein>
    <submittedName>
        <fullName evidence="8">Uu.00g144850.m01.CDS01</fullName>
    </submittedName>
</protein>
<feature type="region of interest" description="Disordered" evidence="6">
    <location>
        <begin position="1431"/>
        <end position="1458"/>
    </location>
</feature>
<dbReference type="InterPro" id="IPR050628">
    <property type="entry name" value="SNF2_RAD54_helicase_TF"/>
</dbReference>
<dbReference type="InterPro" id="IPR014001">
    <property type="entry name" value="Helicase_ATP-bd"/>
</dbReference>
<evidence type="ECO:0000256" key="3">
    <source>
        <dbReference type="ARBA" id="ARBA00022741"/>
    </source>
</evidence>
<dbReference type="Proteomes" id="UP001295740">
    <property type="component" value="Unassembled WGS sequence"/>
</dbReference>
<dbReference type="Pfam" id="PF00176">
    <property type="entry name" value="SNF2-rel_dom"/>
    <property type="match status" value="1"/>
</dbReference>
<feature type="compositionally biased region" description="Polar residues" evidence="6">
    <location>
        <begin position="1445"/>
        <end position="1458"/>
    </location>
</feature>
<keyword evidence="5" id="KW-0067">ATP-binding</keyword>
<dbReference type="GO" id="GO:0032259">
    <property type="term" value="P:methylation"/>
    <property type="evidence" value="ECO:0007669"/>
    <property type="project" value="UniProtKB-KW"/>
</dbReference>
<dbReference type="PANTHER" id="PTHR45626:SF26">
    <property type="entry name" value="FAMILY HELICASE, PUTATIVE (AFU_ORTHOLOGUE AFUA_2G09120)-RELATED"/>
    <property type="match status" value="1"/>
</dbReference>
<comment type="caution">
    <text evidence="8">The sequence shown here is derived from an EMBL/GenBank/DDBJ whole genome shotgun (WGS) entry which is preliminary data.</text>
</comment>
<name>A0AAI8VRL2_9PEZI</name>
<keyword evidence="2" id="KW-0808">Transferase</keyword>
<dbReference type="GO" id="GO:0006281">
    <property type="term" value="P:DNA repair"/>
    <property type="evidence" value="ECO:0007669"/>
    <property type="project" value="TreeGrafter"/>
</dbReference>
<dbReference type="InterPro" id="IPR001525">
    <property type="entry name" value="C5_MeTfrase"/>
</dbReference>
<dbReference type="GO" id="GO:0008094">
    <property type="term" value="F:ATP-dependent activity, acting on DNA"/>
    <property type="evidence" value="ECO:0007669"/>
    <property type="project" value="TreeGrafter"/>
</dbReference>
<dbReference type="InterPro" id="IPR027417">
    <property type="entry name" value="P-loop_NTPase"/>
</dbReference>
<evidence type="ECO:0000256" key="5">
    <source>
        <dbReference type="ARBA" id="ARBA00022840"/>
    </source>
</evidence>
<dbReference type="GO" id="GO:0008168">
    <property type="term" value="F:methyltransferase activity"/>
    <property type="evidence" value="ECO:0007669"/>
    <property type="project" value="UniProtKB-KW"/>
</dbReference>
<evidence type="ECO:0000313" key="8">
    <source>
        <dbReference type="EMBL" id="CAJ2509459.1"/>
    </source>
</evidence>
<dbReference type="InterPro" id="IPR000330">
    <property type="entry name" value="SNF2_N"/>
</dbReference>
<feature type="compositionally biased region" description="Acidic residues" evidence="6">
    <location>
        <begin position="118"/>
        <end position="134"/>
    </location>
</feature>
<dbReference type="SUPFAM" id="SSF52540">
    <property type="entry name" value="P-loop containing nucleoside triphosphate hydrolases"/>
    <property type="match status" value="2"/>
</dbReference>
<dbReference type="PANTHER" id="PTHR45626">
    <property type="entry name" value="TRANSCRIPTION TERMINATION FACTOR 2-RELATED"/>
    <property type="match status" value="1"/>
</dbReference>